<feature type="compositionally biased region" description="Polar residues" evidence="2">
    <location>
        <begin position="449"/>
        <end position="461"/>
    </location>
</feature>
<name>A0A6P5PRL1_MUSCR</name>
<evidence type="ECO:0000256" key="2">
    <source>
        <dbReference type="SAM" id="MobiDB-lite"/>
    </source>
</evidence>
<feature type="region of interest" description="Disordered" evidence="2">
    <location>
        <begin position="449"/>
        <end position="476"/>
    </location>
</feature>
<feature type="compositionally biased region" description="Basic and acidic residues" evidence="2">
    <location>
        <begin position="463"/>
        <end position="476"/>
    </location>
</feature>
<dbReference type="GO" id="GO:0036064">
    <property type="term" value="C:ciliary basal body"/>
    <property type="evidence" value="ECO:0007669"/>
    <property type="project" value="Ensembl"/>
</dbReference>
<dbReference type="GO" id="GO:0036126">
    <property type="term" value="C:sperm flagellum"/>
    <property type="evidence" value="ECO:0007669"/>
    <property type="project" value="Ensembl"/>
</dbReference>
<dbReference type="GO" id="GO:0070417">
    <property type="term" value="P:cellular response to cold"/>
    <property type="evidence" value="ECO:0007669"/>
    <property type="project" value="Ensembl"/>
</dbReference>
<dbReference type="AlphaFoldDB" id="A0A6P5PRL1"/>
<gene>
    <name evidence="4" type="primary">Saxo1</name>
</gene>
<dbReference type="KEGG" id="mcal:110293019"/>
<dbReference type="Pfam" id="PF05217">
    <property type="entry name" value="SAXO1-2"/>
    <property type="match status" value="1"/>
</dbReference>
<protein>
    <submittedName>
        <fullName evidence="4">Stabilizer of axonemal microtubules 1</fullName>
    </submittedName>
</protein>
<evidence type="ECO:0000313" key="3">
    <source>
        <dbReference type="Proteomes" id="UP000515126"/>
    </source>
</evidence>
<keyword evidence="3" id="KW-1185">Reference proteome</keyword>
<dbReference type="InterPro" id="IPR033336">
    <property type="entry name" value="SAXO1/2"/>
</dbReference>
<reference evidence="4" key="1">
    <citation type="submission" date="2025-08" db="UniProtKB">
        <authorList>
            <consortium name="RefSeq"/>
        </authorList>
    </citation>
    <scope>IDENTIFICATION</scope>
</reference>
<dbReference type="GeneID" id="110293019"/>
<evidence type="ECO:0000256" key="1">
    <source>
        <dbReference type="ARBA" id="ARBA00008738"/>
    </source>
</evidence>
<comment type="similarity">
    <text evidence="1">Belongs to the FAM154 family.</text>
</comment>
<dbReference type="GO" id="GO:0045724">
    <property type="term" value="P:positive regulation of cilium assembly"/>
    <property type="evidence" value="ECO:0007669"/>
    <property type="project" value="Ensembl"/>
</dbReference>
<sequence length="476" mass="54473">MGKRTCICNLCSCGRHRCPHLPTKIYDKAEKTCLLSEYTENYPIYQSYLPRNSFKPERCFRKASVPMEGLTTSRRDFGLHKMLPVTFHQPDTYVPSQETMDLLTTYKHDFNYLPTCPVGLIKPRDSKFPNGDKIMQYLPTYKVDYLPWNQPRRELLRPPPKYRPESSKFENRTTHQDDYTMKGLVTTVSCKPPSKSKLYNIPLEDLTNYKMSYVPHPVEKRFVKEAEKYIPCGIPFENLTTHKESYRGLLGEPAKSTKPPAKFPVHDAPFANITEVQEKFQAWPTPQMVPKAPVVYVPPEEKMDLLTTVQTHYKHLKGSPAITCRPVPSIKKSKRFESSTTTKDDFKQWAAVNTKPIRPSPHLSLPAEPLDCQTTTKTCFVAHPPMITENYKPAWVGLRRNIPVEGQTTYSISFTPKDLGKCPASYMDPPGYIFEEVDSMGHKIYRSISQTGSRQNSSISICDTEKPGQKELEVSA</sequence>
<evidence type="ECO:0000313" key="4">
    <source>
        <dbReference type="RefSeq" id="XP_021016418.1"/>
    </source>
</evidence>
<dbReference type="CTD" id="158297"/>
<dbReference type="PANTHER" id="PTHR31516:SF9">
    <property type="entry name" value="STABILIZER OF AXONEMAL MICROTUBULES 1"/>
    <property type="match status" value="1"/>
</dbReference>
<accession>A0A6P5PRL1</accession>
<dbReference type="RefSeq" id="XP_021016418.1">
    <property type="nucleotide sequence ID" value="XM_021160759.1"/>
</dbReference>
<dbReference type="GO" id="GO:0009631">
    <property type="term" value="P:cold acclimation"/>
    <property type="evidence" value="ECO:0007669"/>
    <property type="project" value="Ensembl"/>
</dbReference>
<dbReference type="GO" id="GO:0005879">
    <property type="term" value="C:axonemal microtubule"/>
    <property type="evidence" value="ECO:0007669"/>
    <property type="project" value="Ensembl"/>
</dbReference>
<dbReference type="Proteomes" id="UP000515126">
    <property type="component" value="Chromosome 4"/>
</dbReference>
<dbReference type="GO" id="GO:0050821">
    <property type="term" value="P:protein stabilization"/>
    <property type="evidence" value="ECO:0007669"/>
    <property type="project" value="Ensembl"/>
</dbReference>
<proteinExistence type="inferred from homology"/>
<organism evidence="3 4">
    <name type="scientific">Mus caroli</name>
    <name type="common">Ryukyu mouse</name>
    <name type="synonym">Ricefield mouse</name>
    <dbReference type="NCBI Taxonomy" id="10089"/>
    <lineage>
        <taxon>Eukaryota</taxon>
        <taxon>Metazoa</taxon>
        <taxon>Chordata</taxon>
        <taxon>Craniata</taxon>
        <taxon>Vertebrata</taxon>
        <taxon>Euteleostomi</taxon>
        <taxon>Mammalia</taxon>
        <taxon>Eutheria</taxon>
        <taxon>Euarchontoglires</taxon>
        <taxon>Glires</taxon>
        <taxon>Rodentia</taxon>
        <taxon>Myomorpha</taxon>
        <taxon>Muroidea</taxon>
        <taxon>Muridae</taxon>
        <taxon>Murinae</taxon>
        <taxon>Mus</taxon>
        <taxon>Mus</taxon>
    </lineage>
</organism>
<dbReference type="GO" id="GO:0008017">
    <property type="term" value="F:microtubule binding"/>
    <property type="evidence" value="ECO:0007669"/>
    <property type="project" value="Ensembl"/>
</dbReference>
<dbReference type="PANTHER" id="PTHR31516">
    <property type="entry name" value="STABILIZER OF AXONEMAL MICROTUBULES 2"/>
    <property type="match status" value="1"/>
</dbReference>
<dbReference type="GO" id="GO:0005814">
    <property type="term" value="C:centriole"/>
    <property type="evidence" value="ECO:0007669"/>
    <property type="project" value="Ensembl"/>
</dbReference>